<comment type="caution">
    <text evidence="3">The sequence shown here is derived from an EMBL/GenBank/DDBJ whole genome shotgun (WGS) entry which is preliminary data.</text>
</comment>
<feature type="transmembrane region" description="Helical" evidence="2">
    <location>
        <begin position="6"/>
        <end position="26"/>
    </location>
</feature>
<dbReference type="InterPro" id="IPR004714">
    <property type="entry name" value="Cyt_oxidase_maturation_cbb3"/>
</dbReference>
<keyword evidence="2" id="KW-0812">Transmembrane</keyword>
<dbReference type="Pfam" id="PF03597">
    <property type="entry name" value="FixS"/>
    <property type="match status" value="1"/>
</dbReference>
<dbReference type="EMBL" id="JALKII010000011">
    <property type="protein sequence ID" value="MCK0538677.1"/>
    <property type="molecule type" value="Genomic_DNA"/>
</dbReference>
<protein>
    <submittedName>
        <fullName evidence="3">Cbb3-type cytochrome oxidase assembly protein CcoS</fullName>
    </submittedName>
</protein>
<feature type="region of interest" description="Disordered" evidence="1">
    <location>
        <begin position="42"/>
        <end position="62"/>
    </location>
</feature>
<dbReference type="NCBIfam" id="TIGR00847">
    <property type="entry name" value="ccoS"/>
    <property type="match status" value="1"/>
</dbReference>
<evidence type="ECO:0000313" key="3">
    <source>
        <dbReference type="EMBL" id="MCK0538677.1"/>
    </source>
</evidence>
<sequence length="62" mass="7052">MESLFLLIPLSLILLGVTVWVLFAALRTGQFDDLDRPGWQVLFDDRDPPPSVQQDSEPEEKP</sequence>
<dbReference type="PANTHER" id="PTHR41532:SF1">
    <property type="entry name" value="FIXS PROTEIN"/>
    <property type="match status" value="1"/>
</dbReference>
<name>A0ABT0EAP2_9GAMM</name>
<dbReference type="RefSeq" id="WP_246953524.1">
    <property type="nucleotide sequence ID" value="NZ_JALKII010000011.1"/>
</dbReference>
<organism evidence="3 4">
    <name type="scientific">Alcanivorax quisquiliarum</name>
    <dbReference type="NCBI Taxonomy" id="2933565"/>
    <lineage>
        <taxon>Bacteria</taxon>
        <taxon>Pseudomonadati</taxon>
        <taxon>Pseudomonadota</taxon>
        <taxon>Gammaproteobacteria</taxon>
        <taxon>Oceanospirillales</taxon>
        <taxon>Alcanivoracaceae</taxon>
        <taxon>Alcanivorax</taxon>
    </lineage>
</organism>
<keyword evidence="2" id="KW-1133">Transmembrane helix</keyword>
<reference evidence="3" key="1">
    <citation type="submission" date="2022-04" db="EMBL/GenBank/DDBJ databases">
        <title>Alcanivorax sp. CY1518 draft genome sequence.</title>
        <authorList>
            <person name="Zhao G."/>
            <person name="An M."/>
        </authorList>
    </citation>
    <scope>NUCLEOTIDE SEQUENCE</scope>
    <source>
        <strain evidence="3">CY1518</strain>
    </source>
</reference>
<dbReference type="Proteomes" id="UP001165524">
    <property type="component" value="Unassembled WGS sequence"/>
</dbReference>
<gene>
    <name evidence="3" type="primary">ccoS</name>
    <name evidence="3" type="ORF">MU846_13260</name>
</gene>
<evidence type="ECO:0000256" key="1">
    <source>
        <dbReference type="SAM" id="MobiDB-lite"/>
    </source>
</evidence>
<keyword evidence="2" id="KW-0472">Membrane</keyword>
<evidence type="ECO:0000313" key="4">
    <source>
        <dbReference type="Proteomes" id="UP001165524"/>
    </source>
</evidence>
<dbReference type="PANTHER" id="PTHR41532">
    <property type="entry name" value="FIXS PROTEIN"/>
    <property type="match status" value="1"/>
</dbReference>
<evidence type="ECO:0000256" key="2">
    <source>
        <dbReference type="SAM" id="Phobius"/>
    </source>
</evidence>
<accession>A0ABT0EAP2</accession>
<proteinExistence type="predicted"/>
<keyword evidence="4" id="KW-1185">Reference proteome</keyword>